<dbReference type="AlphaFoldDB" id="A0A4U0TK22"/>
<sequence length="110" mass="12637">MPSITLPDPVYQYLIKQMRQLRPSMQQMLFPHAQDLRLTRIADPTQHDRQPVDNDRVDVEQGSEMEQDHKGPQDLDVRPLLFGPRVSLVFGAVQEALVPDHGGKYTQHIL</sequence>
<evidence type="ECO:0000313" key="2">
    <source>
        <dbReference type="EMBL" id="TKA22218.1"/>
    </source>
</evidence>
<comment type="caution">
    <text evidence="2">The sequence shown here is derived from an EMBL/GenBank/DDBJ whole genome shotgun (WGS) entry which is preliminary data.</text>
</comment>
<name>A0A4U0TK22_9PEZI</name>
<evidence type="ECO:0000256" key="1">
    <source>
        <dbReference type="SAM" id="MobiDB-lite"/>
    </source>
</evidence>
<organism evidence="2 3">
    <name type="scientific">Salinomyces thailandicus</name>
    <dbReference type="NCBI Taxonomy" id="706561"/>
    <lineage>
        <taxon>Eukaryota</taxon>
        <taxon>Fungi</taxon>
        <taxon>Dikarya</taxon>
        <taxon>Ascomycota</taxon>
        <taxon>Pezizomycotina</taxon>
        <taxon>Dothideomycetes</taxon>
        <taxon>Dothideomycetidae</taxon>
        <taxon>Mycosphaerellales</taxon>
        <taxon>Teratosphaeriaceae</taxon>
        <taxon>Salinomyces</taxon>
    </lineage>
</organism>
<reference evidence="2 3" key="1">
    <citation type="submission" date="2017-03" db="EMBL/GenBank/DDBJ databases">
        <title>Genomes of endolithic fungi from Antarctica.</title>
        <authorList>
            <person name="Coleine C."/>
            <person name="Masonjones S."/>
            <person name="Stajich J.E."/>
        </authorList>
    </citation>
    <scope>NUCLEOTIDE SEQUENCE [LARGE SCALE GENOMIC DNA]</scope>
    <source>
        <strain evidence="2 3">CCFEE 6315</strain>
    </source>
</reference>
<accession>A0A4U0TK22</accession>
<evidence type="ECO:0000313" key="3">
    <source>
        <dbReference type="Proteomes" id="UP000308549"/>
    </source>
</evidence>
<feature type="compositionally biased region" description="Basic and acidic residues" evidence="1">
    <location>
        <begin position="66"/>
        <end position="77"/>
    </location>
</feature>
<protein>
    <submittedName>
        <fullName evidence="2">Uncharacterized protein</fullName>
    </submittedName>
</protein>
<feature type="region of interest" description="Disordered" evidence="1">
    <location>
        <begin position="41"/>
        <end position="77"/>
    </location>
</feature>
<dbReference type="EMBL" id="NAJL01000081">
    <property type="protein sequence ID" value="TKA22218.1"/>
    <property type="molecule type" value="Genomic_DNA"/>
</dbReference>
<dbReference type="OrthoDB" id="10301666at2759"/>
<keyword evidence="3" id="KW-1185">Reference proteome</keyword>
<gene>
    <name evidence="2" type="ORF">B0A50_08330</name>
</gene>
<feature type="compositionally biased region" description="Basic and acidic residues" evidence="1">
    <location>
        <begin position="41"/>
        <end position="59"/>
    </location>
</feature>
<proteinExistence type="predicted"/>
<dbReference type="Proteomes" id="UP000308549">
    <property type="component" value="Unassembled WGS sequence"/>
</dbReference>